<dbReference type="PANTHER" id="PTHR12537">
    <property type="entry name" value="RNA BINDING PROTEIN PUMILIO-RELATED"/>
    <property type="match status" value="1"/>
</dbReference>
<feature type="repeat" description="Pumilio" evidence="2">
    <location>
        <begin position="573"/>
        <end position="608"/>
    </location>
</feature>
<keyword evidence="7" id="KW-1185">Reference proteome</keyword>
<evidence type="ECO:0000256" key="2">
    <source>
        <dbReference type="PROSITE-ProRule" id="PRU00317"/>
    </source>
</evidence>
<dbReference type="SUPFAM" id="SSF48371">
    <property type="entry name" value="ARM repeat"/>
    <property type="match status" value="1"/>
</dbReference>
<dbReference type="InterPro" id="IPR016024">
    <property type="entry name" value="ARM-type_fold"/>
</dbReference>
<dbReference type="GO" id="GO:0010608">
    <property type="term" value="P:post-transcriptional regulation of gene expression"/>
    <property type="evidence" value="ECO:0007669"/>
    <property type="project" value="TreeGrafter"/>
</dbReference>
<proteinExistence type="predicted"/>
<dbReference type="Pfam" id="PF00806">
    <property type="entry name" value="PUF"/>
    <property type="match status" value="7"/>
</dbReference>
<keyword evidence="1" id="KW-0677">Repeat</keyword>
<feature type="signal peptide" evidence="4">
    <location>
        <begin position="1"/>
        <end position="21"/>
    </location>
</feature>
<evidence type="ECO:0000313" key="6">
    <source>
        <dbReference type="EMBL" id="CCD21355.1"/>
    </source>
</evidence>
<dbReference type="PANTHER" id="PTHR12537:SF190">
    <property type="entry name" value="RNA BINDING PROTEIN, PUTATIVE-RELATED"/>
    <property type="match status" value="1"/>
</dbReference>
<evidence type="ECO:0000256" key="4">
    <source>
        <dbReference type="SAM" id="SignalP"/>
    </source>
</evidence>
<dbReference type="EMBL" id="CAEX01007540">
    <property type="protein sequence ID" value="CCD21355.1"/>
    <property type="molecule type" value="Genomic_DNA"/>
</dbReference>
<dbReference type="Proteomes" id="UP000009027">
    <property type="component" value="Unassembled WGS sequence"/>
</dbReference>
<feature type="repeat" description="Pumilio" evidence="2">
    <location>
        <begin position="645"/>
        <end position="681"/>
    </location>
</feature>
<feature type="compositionally biased region" description="Low complexity" evidence="3">
    <location>
        <begin position="54"/>
        <end position="66"/>
    </location>
</feature>
<feature type="chain" id="PRO_5003390905" evidence="4">
    <location>
        <begin position="22"/>
        <end position="1027"/>
    </location>
</feature>
<organism evidence="6 7">
    <name type="scientific">Trypanosoma vivax (strain Y486)</name>
    <dbReference type="NCBI Taxonomy" id="1055687"/>
    <lineage>
        <taxon>Eukaryota</taxon>
        <taxon>Discoba</taxon>
        <taxon>Euglenozoa</taxon>
        <taxon>Kinetoplastea</taxon>
        <taxon>Metakinetoplastina</taxon>
        <taxon>Trypanosomatida</taxon>
        <taxon>Trypanosomatidae</taxon>
        <taxon>Trypanosoma</taxon>
        <taxon>Duttonella</taxon>
    </lineage>
</organism>
<protein>
    <submittedName>
        <fullName evidence="6">Pumillio RNA binding protein 4, putative</fullName>
    </submittedName>
</protein>
<dbReference type="PROSITE" id="PS50302">
    <property type="entry name" value="PUM"/>
    <property type="match status" value="4"/>
</dbReference>
<feature type="repeat" description="Pumilio" evidence="2">
    <location>
        <begin position="682"/>
        <end position="717"/>
    </location>
</feature>
<evidence type="ECO:0000313" key="7">
    <source>
        <dbReference type="Proteomes" id="UP000009027"/>
    </source>
</evidence>
<dbReference type="SMART" id="SM00025">
    <property type="entry name" value="Pumilio"/>
    <property type="match status" value="8"/>
</dbReference>
<dbReference type="InterPro" id="IPR001313">
    <property type="entry name" value="Pumilio_RNA-bd_rpt"/>
</dbReference>
<dbReference type="InterPro" id="IPR011989">
    <property type="entry name" value="ARM-like"/>
</dbReference>
<feature type="region of interest" description="Disordered" evidence="3">
    <location>
        <begin position="26"/>
        <end position="66"/>
    </location>
</feature>
<evidence type="ECO:0000256" key="3">
    <source>
        <dbReference type="SAM" id="MobiDB-lite"/>
    </source>
</evidence>
<evidence type="ECO:0000259" key="5">
    <source>
        <dbReference type="PROSITE" id="PS50303"/>
    </source>
</evidence>
<name>F9WUV6_TRYVY</name>
<dbReference type="Gene3D" id="1.25.10.10">
    <property type="entry name" value="Leucine-rich Repeat Variant"/>
    <property type="match status" value="1"/>
</dbReference>
<feature type="repeat" description="Pumilio" evidence="2">
    <location>
        <begin position="536"/>
        <end position="571"/>
    </location>
</feature>
<dbReference type="AlphaFoldDB" id="F9WUV6"/>
<keyword evidence="4" id="KW-0732">Signal</keyword>
<evidence type="ECO:0000256" key="1">
    <source>
        <dbReference type="ARBA" id="ARBA00022737"/>
    </source>
</evidence>
<dbReference type="PROSITE" id="PS50303">
    <property type="entry name" value="PUM_HD"/>
    <property type="match status" value="1"/>
</dbReference>
<sequence length="1027" mass="108580">MTGVGTLDIASLSSLLARVAAVEESHAREKLPNECAESNGEESGCGTLWEQQVGNGNNKGNNSYTLSSTPLSSLPLRTLLPSPSLQTAPTDMQPLPLCTARPREMSGYLSGGFAHITPTTSPVSYQGGLSSSVLSGVGTQSGSVSHIGVSGCGGASAFSTLASGSASSATSSSQAHVVIPQTLLSGTGDDDGVGERSGNNFCPLLENRHWNAVHSTDASSRDVGVTHGAAAATSLTFSSSGRKTAPRDRCNVAGQPSSTASCVHVNGVALSESVVTVGGGKAAVTMHRHAQPQEPVQTQNQPVTEANIYLQGLLRESHPPTSNAAHGTGTNSFTSLNKSVGSVSMWNTCGHAMELTQSEHSKLNTHCSHRLADPMLHKVRVGANNVTIPCAEGSRHIVVGGGGNRDGVPVVATAALDVQRPQLCPSVAVFLPNNGGDLHQQHTPAAAATSNNTIINSSSIPNNSGSFHSLTLSNAHLPGNVENVGVVYQPCAPQQLLLTNSSVVKMVNDQAGCRDLQFVLEHFPFHSVQVQGIIAELLPVLPHVMMNQYGNFLVQKLLEIAPDAERLNMLEDYLSSSLCEIAVSPHGNYAVQKLIDSLRSQHETKVVCDALRRKARLLMMDPKGSHVVLKLLQCVQQKDVVFLYDLIVEQTVILCNDKQGCCVVQKCMDHASPDQLLRLQQAILKNIIPLAMDPFGNYVVTHLISSCNSSGQCHVVDEAALRVGHVIELLCTSKFASNVVEKIVQSCSVGAKVNLCRLLLQKSSDTMSQSAAVLDAQNAPQGGLSYVHCMCDRPSPQIGAKSTSQCGGSVLEAIMLHPYGNYVVQSLLVELPVGPELKCLLDHVSRLLPALMKLNFGKRVSAKAEKARERIGLAKQWSGAPVYLTSDSYESGAPTGAGGAGIVSQKKDVPNVEHSALEPSRNPSWDFSLPQGIPSGPLVRGSLMGNCEARVGDHVNSFGNSICCFSTLCTNPHVAAVDPILRTDQSHVLNTNIHQGHETKPQWQMSGHSGGGVLTYNRITAPLTFTV</sequence>
<dbReference type="InterPro" id="IPR033133">
    <property type="entry name" value="PUM-HD"/>
</dbReference>
<feature type="domain" description="PUM-HD" evidence="5">
    <location>
        <begin position="473"/>
        <end position="868"/>
    </location>
</feature>
<dbReference type="VEuPathDB" id="TriTrypDB:TvY486_0042640"/>
<gene>
    <name evidence="6" type="ORF">TvY486_0042640</name>
</gene>
<reference evidence="6 7" key="1">
    <citation type="journal article" date="2012" name="Proc. Natl. Acad. Sci. U.S.A.">
        <title>Antigenic diversity is generated by distinct evolutionary mechanisms in African trypanosome species.</title>
        <authorList>
            <person name="Jackson A.P."/>
            <person name="Berry A."/>
            <person name="Aslett M."/>
            <person name="Allison H.C."/>
            <person name="Burton P."/>
            <person name="Vavrova-Anderson J."/>
            <person name="Brown R."/>
            <person name="Browne H."/>
            <person name="Corton N."/>
            <person name="Hauser H."/>
            <person name="Gamble J."/>
            <person name="Gilderthorp R."/>
            <person name="Marcello L."/>
            <person name="McQuillan J."/>
            <person name="Otto T.D."/>
            <person name="Quail M.A."/>
            <person name="Sanders M.J."/>
            <person name="van Tonder A."/>
            <person name="Ginger M.L."/>
            <person name="Field M.C."/>
            <person name="Barry J.D."/>
            <person name="Hertz-Fowler C."/>
            <person name="Berriman M."/>
        </authorList>
    </citation>
    <scope>NUCLEOTIDE SEQUENCE</scope>
    <source>
        <strain evidence="6 7">Y486</strain>
    </source>
</reference>
<dbReference type="GO" id="GO:0003729">
    <property type="term" value="F:mRNA binding"/>
    <property type="evidence" value="ECO:0007669"/>
    <property type="project" value="TreeGrafter"/>
</dbReference>
<dbReference type="GO" id="GO:0005737">
    <property type="term" value="C:cytoplasm"/>
    <property type="evidence" value="ECO:0007669"/>
    <property type="project" value="TreeGrafter"/>
</dbReference>
<accession>F9WUV6</accession>